<evidence type="ECO:0000259" key="3">
    <source>
        <dbReference type="Pfam" id="PF20152"/>
    </source>
</evidence>
<dbReference type="AlphaFoldDB" id="A0A5N5QM21"/>
<dbReference type="PANTHER" id="PTHR40465">
    <property type="entry name" value="CHROMOSOME 1, WHOLE GENOME SHOTGUN SEQUENCE"/>
    <property type="match status" value="1"/>
</dbReference>
<keyword evidence="5" id="KW-1185">Reference proteome</keyword>
<dbReference type="EMBL" id="SSOP01000053">
    <property type="protein sequence ID" value="KAB5592810.1"/>
    <property type="molecule type" value="Genomic_DNA"/>
</dbReference>
<dbReference type="PANTHER" id="PTHR40465:SF1">
    <property type="entry name" value="DUF6534 DOMAIN-CONTAINING PROTEIN"/>
    <property type="match status" value="1"/>
</dbReference>
<reference evidence="4 5" key="1">
    <citation type="journal article" date="2019" name="Fungal Biol. Biotechnol.">
        <title>Draft genome sequence of fastidious pathogen Ceratobasidium theobromae, which causes vascular-streak dieback in Theobroma cacao.</title>
        <authorList>
            <person name="Ali S.S."/>
            <person name="Asman A."/>
            <person name="Shao J."/>
            <person name="Firmansyah A.P."/>
            <person name="Susilo A.W."/>
            <person name="Rosmana A."/>
            <person name="McMahon P."/>
            <person name="Junaid M."/>
            <person name="Guest D."/>
            <person name="Kheng T.Y."/>
            <person name="Meinhardt L.W."/>
            <person name="Bailey B.A."/>
        </authorList>
    </citation>
    <scope>NUCLEOTIDE SEQUENCE [LARGE SCALE GENOMIC DNA]</scope>
    <source>
        <strain evidence="4 5">CT2</strain>
    </source>
</reference>
<dbReference type="InterPro" id="IPR045339">
    <property type="entry name" value="DUF6534"/>
</dbReference>
<gene>
    <name evidence="4" type="ORF">CTheo_3730</name>
</gene>
<dbReference type="OrthoDB" id="3265526at2759"/>
<evidence type="ECO:0000313" key="5">
    <source>
        <dbReference type="Proteomes" id="UP000383932"/>
    </source>
</evidence>
<feature type="transmembrane region" description="Helical" evidence="2">
    <location>
        <begin position="36"/>
        <end position="58"/>
    </location>
</feature>
<sequence length="255" mass="27916">MNGPHVGDILAAGLATTVGAFIVVDFARFEELRVTICLWLVSSAVADVAITGILTWYLHTHRTGFSRTDDLITRLIRVTVQTGLITTIWAVADLIIFLAVPNPLHLLFNLPLCKLYSNSLMSALNARGGWDENSNEETSIHGMSMPISVVDDKTGDNSQTSLPRKVRLSRRPELNWGGERDSFELTSYTKSPQADVERGEFSTPIVRINSNEDAGLNTAVELTLPAKARSSTGLDTTADEWSLRSPTALEKAECD</sequence>
<dbReference type="Proteomes" id="UP000383932">
    <property type="component" value="Unassembled WGS sequence"/>
</dbReference>
<protein>
    <recommendedName>
        <fullName evidence="3">DUF6534 domain-containing protein</fullName>
    </recommendedName>
</protein>
<dbReference type="Pfam" id="PF20152">
    <property type="entry name" value="DUF6534"/>
    <property type="match status" value="1"/>
</dbReference>
<keyword evidence="2" id="KW-0812">Transmembrane</keyword>
<feature type="region of interest" description="Disordered" evidence="1">
    <location>
        <begin position="226"/>
        <end position="255"/>
    </location>
</feature>
<feature type="domain" description="DUF6534" evidence="3">
    <location>
        <begin position="43"/>
        <end position="127"/>
    </location>
</feature>
<evidence type="ECO:0000256" key="2">
    <source>
        <dbReference type="SAM" id="Phobius"/>
    </source>
</evidence>
<keyword evidence="2" id="KW-1133">Transmembrane helix</keyword>
<keyword evidence="2" id="KW-0472">Membrane</keyword>
<feature type="transmembrane region" description="Helical" evidence="2">
    <location>
        <begin position="6"/>
        <end position="24"/>
    </location>
</feature>
<name>A0A5N5QM21_9AGAM</name>
<organism evidence="4 5">
    <name type="scientific">Ceratobasidium theobromae</name>
    <dbReference type="NCBI Taxonomy" id="1582974"/>
    <lineage>
        <taxon>Eukaryota</taxon>
        <taxon>Fungi</taxon>
        <taxon>Dikarya</taxon>
        <taxon>Basidiomycota</taxon>
        <taxon>Agaricomycotina</taxon>
        <taxon>Agaricomycetes</taxon>
        <taxon>Cantharellales</taxon>
        <taxon>Ceratobasidiaceae</taxon>
        <taxon>Ceratobasidium</taxon>
    </lineage>
</organism>
<evidence type="ECO:0000256" key="1">
    <source>
        <dbReference type="SAM" id="MobiDB-lite"/>
    </source>
</evidence>
<proteinExistence type="predicted"/>
<comment type="caution">
    <text evidence="4">The sequence shown here is derived from an EMBL/GenBank/DDBJ whole genome shotgun (WGS) entry which is preliminary data.</text>
</comment>
<accession>A0A5N5QM21</accession>
<evidence type="ECO:0000313" key="4">
    <source>
        <dbReference type="EMBL" id="KAB5592810.1"/>
    </source>
</evidence>
<feature type="transmembrane region" description="Helical" evidence="2">
    <location>
        <begin position="78"/>
        <end position="100"/>
    </location>
</feature>